<evidence type="ECO:0000313" key="3">
    <source>
        <dbReference type="Proteomes" id="UP000499080"/>
    </source>
</evidence>
<dbReference type="GO" id="GO:0006508">
    <property type="term" value="P:proteolysis"/>
    <property type="evidence" value="ECO:0007669"/>
    <property type="project" value="InterPro"/>
</dbReference>
<dbReference type="InterPro" id="IPR008753">
    <property type="entry name" value="Peptidase_M13_N"/>
</dbReference>
<dbReference type="AlphaFoldDB" id="A0A4Y2SJ28"/>
<protein>
    <recommendedName>
        <fullName evidence="1">Peptidase M13 N-terminal domain-containing protein</fullName>
    </recommendedName>
</protein>
<proteinExistence type="predicted"/>
<dbReference type="SUPFAM" id="SSF55486">
    <property type="entry name" value="Metalloproteases ('zincins'), catalytic domain"/>
    <property type="match status" value="1"/>
</dbReference>
<dbReference type="Gene3D" id="1.10.1380.10">
    <property type="entry name" value="Neutral endopeptidase , domain2"/>
    <property type="match status" value="1"/>
</dbReference>
<reference evidence="2 3" key="1">
    <citation type="journal article" date="2019" name="Sci. Rep.">
        <title>Orb-weaving spider Araneus ventricosus genome elucidates the spidroin gene catalogue.</title>
        <authorList>
            <person name="Kono N."/>
            <person name="Nakamura H."/>
            <person name="Ohtoshi R."/>
            <person name="Moran D.A.P."/>
            <person name="Shinohara A."/>
            <person name="Yoshida Y."/>
            <person name="Fujiwara M."/>
            <person name="Mori M."/>
            <person name="Tomita M."/>
            <person name="Arakawa K."/>
        </authorList>
    </citation>
    <scope>NUCLEOTIDE SEQUENCE [LARGE SCALE GENOMIC DNA]</scope>
</reference>
<dbReference type="OrthoDB" id="6435544at2759"/>
<sequence length="174" mass="20093">MVERTLGGILPSAGLLFGKHERGYMCDLRERSDMYGLFVGETFSYIGFLNQHLQSDAPIENDTVMYVYQPQYFQMLPNIMATVKKRTIANYIAFNIVYFFSEYSSDEIRNLTYGNTSRTQKSEERLCIRIAKTFMSLAIGRMYVDRYYSPLTRMHSHMKNAKSVDHVSPSVGSN</sequence>
<evidence type="ECO:0000313" key="2">
    <source>
        <dbReference type="EMBL" id="GBN88212.1"/>
    </source>
</evidence>
<accession>A0A4Y2SJ28</accession>
<organism evidence="2 3">
    <name type="scientific">Araneus ventricosus</name>
    <name type="common">Orbweaver spider</name>
    <name type="synonym">Epeira ventricosa</name>
    <dbReference type="NCBI Taxonomy" id="182803"/>
    <lineage>
        <taxon>Eukaryota</taxon>
        <taxon>Metazoa</taxon>
        <taxon>Ecdysozoa</taxon>
        <taxon>Arthropoda</taxon>
        <taxon>Chelicerata</taxon>
        <taxon>Arachnida</taxon>
        <taxon>Araneae</taxon>
        <taxon>Araneomorphae</taxon>
        <taxon>Entelegynae</taxon>
        <taxon>Araneoidea</taxon>
        <taxon>Araneidae</taxon>
        <taxon>Araneus</taxon>
    </lineage>
</organism>
<comment type="caution">
    <text evidence="2">The sequence shown here is derived from an EMBL/GenBank/DDBJ whole genome shotgun (WGS) entry which is preliminary data.</text>
</comment>
<dbReference type="EMBL" id="BGPR01022163">
    <property type="protein sequence ID" value="GBN88212.1"/>
    <property type="molecule type" value="Genomic_DNA"/>
</dbReference>
<dbReference type="Pfam" id="PF05649">
    <property type="entry name" value="Peptidase_M13_N"/>
    <property type="match status" value="1"/>
</dbReference>
<name>A0A4Y2SJ28_ARAVE</name>
<gene>
    <name evidence="2" type="ORF">AVEN_252001_1</name>
</gene>
<keyword evidence="3" id="KW-1185">Reference proteome</keyword>
<dbReference type="Proteomes" id="UP000499080">
    <property type="component" value="Unassembled WGS sequence"/>
</dbReference>
<feature type="domain" description="Peptidase M13 N-terminal" evidence="1">
    <location>
        <begin position="47"/>
        <end position="152"/>
    </location>
</feature>
<dbReference type="InterPro" id="IPR042089">
    <property type="entry name" value="Peptidase_M13_dom_2"/>
</dbReference>
<evidence type="ECO:0000259" key="1">
    <source>
        <dbReference type="Pfam" id="PF05649"/>
    </source>
</evidence>